<feature type="domain" description="Fibronectin type-III" evidence="13">
    <location>
        <begin position="570"/>
        <end position="674"/>
    </location>
</feature>
<feature type="domain" description="Fibronectin type-III" evidence="13">
    <location>
        <begin position="467"/>
        <end position="566"/>
    </location>
</feature>
<sequence>MWAVGTMQCCQQRITFHNEKCRQTLLLILVLFTSFVRGSVDAEPETCSYGLKTPGVTVPKGDLLIKYGNPLEIFCKLYEHNAEGFNASDLLFSNNSDVVSSEFTNIVNETTLRLYIPKPTPFSSTYSCKLRKPAKGSEKKTVAVCLNEVHVGISPQDVENFTCVSRNWENLTCKWKVPENYVPTIYKLFYHFGTGNGRYACPLDTDQKENYCFWDSETIPHYRAVQKNYVFTIYAENPFGKTHFDHLISHWAYVIPARPKDLAVGETTSHSAILNWSVAYPMDNFTPGLLVKIEYQSEHDSNNSWLLADTAHMKVSKNAHFNLTGLQYANTFYEARVYMKSSIAVDDNYWSEPATKGIRTKPAIPGANPKTDIGSFEINRESGRDVYVYWQNIDIHLRNGEKFAYEVIDIKENGIAKQLTPYEVTNAYAKFVGISRGSYSFTIVSSNVVGRSVESSKVHVPGEDDIPPQPVLFTKIAFQNGTFELSWKPPSNSSGIKNYTIFWCENVQDRPYQCTGFLDWVHVPKTETVKLLHVQKNNTYQFAISANSETASSGMVWASCTVIHNHGVSKMKKFWHETVNATCVKLEWNLDCSERIGTVKGFRVYYCPTLSPYKDQCKEEEKNDTVDDDPQVRGYYVVCNLKPYTTYRISIAVISSRLVEGPRSNFLFATTTEGAPEPVQNLTVSKVTNISMVVSWVPPVVTNGVIKYYEISYNARRKKVDATNVETILDVLTSFTNYTVGIAACTVNCSSVVSVFSQTKIGKAGKIEVPKVSILNTSLARVNWDPPPERGGLLDMYTVRVTSERERASSPPVYRNTTSTELKLPINCANEGWGQKYLFAVQALNWDGATWYTGPWSDNGEGSCVSSEMSGALIVFISLCGIMAMVAGCFGAFYAARRVWGHYNEMRHVKVTLPPGLASVNVYCPTSYSSY</sequence>
<dbReference type="EMBL" id="JARBHB010000014">
    <property type="protein sequence ID" value="KAJ8868706.1"/>
    <property type="molecule type" value="Genomic_DNA"/>
</dbReference>
<feature type="chain" id="PRO_5046419047" description="Fibronectin type-III domain-containing protein" evidence="12">
    <location>
        <begin position="43"/>
        <end position="931"/>
    </location>
</feature>
<dbReference type="CDD" id="cd00063">
    <property type="entry name" value="FN3"/>
    <property type="match status" value="5"/>
</dbReference>
<comment type="subcellular location">
    <subcellularLocation>
        <location evidence="1">Membrane</location>
        <topology evidence="1">Single-pass type I membrane protein</topology>
    </subcellularLocation>
</comment>
<reference evidence="14 15" key="1">
    <citation type="submission" date="2023-02" db="EMBL/GenBank/DDBJ databases">
        <title>LHISI_Scaffold_Assembly.</title>
        <authorList>
            <person name="Stuart O.P."/>
            <person name="Cleave R."/>
            <person name="Magrath M.J.L."/>
            <person name="Mikheyev A.S."/>
        </authorList>
    </citation>
    <scope>NUCLEOTIDE SEQUENCE [LARGE SCALE GENOMIC DNA]</scope>
    <source>
        <strain evidence="14">Daus_M_001</strain>
        <tissue evidence="14">Leg muscle</tissue>
    </source>
</reference>
<evidence type="ECO:0000313" key="14">
    <source>
        <dbReference type="EMBL" id="KAJ8868706.1"/>
    </source>
</evidence>
<dbReference type="InterPro" id="IPR003529">
    <property type="entry name" value="Hematopoietin_rcpt_Gp130_CS"/>
</dbReference>
<evidence type="ECO:0000256" key="6">
    <source>
        <dbReference type="ARBA" id="ARBA00022989"/>
    </source>
</evidence>
<keyword evidence="3 11" id="KW-0812">Transmembrane</keyword>
<proteinExistence type="inferred from homology"/>
<dbReference type="InterPro" id="IPR050991">
    <property type="entry name" value="ECM_Regulatory_Proteins"/>
</dbReference>
<evidence type="ECO:0000256" key="1">
    <source>
        <dbReference type="ARBA" id="ARBA00004479"/>
    </source>
</evidence>
<keyword evidence="6 11" id="KW-1133">Transmembrane helix</keyword>
<evidence type="ECO:0000256" key="5">
    <source>
        <dbReference type="ARBA" id="ARBA00022737"/>
    </source>
</evidence>
<comment type="similarity">
    <text evidence="2">Belongs to the type I cytokine receptor family. Type 2 subfamily.</text>
</comment>
<dbReference type="SMART" id="SM00060">
    <property type="entry name" value="FN3"/>
    <property type="match status" value="6"/>
</dbReference>
<dbReference type="Pfam" id="PF00041">
    <property type="entry name" value="fn3"/>
    <property type="match status" value="2"/>
</dbReference>
<organism evidence="14 15">
    <name type="scientific">Dryococelus australis</name>
    <dbReference type="NCBI Taxonomy" id="614101"/>
    <lineage>
        <taxon>Eukaryota</taxon>
        <taxon>Metazoa</taxon>
        <taxon>Ecdysozoa</taxon>
        <taxon>Arthropoda</taxon>
        <taxon>Hexapoda</taxon>
        <taxon>Insecta</taxon>
        <taxon>Pterygota</taxon>
        <taxon>Neoptera</taxon>
        <taxon>Polyneoptera</taxon>
        <taxon>Phasmatodea</taxon>
        <taxon>Verophasmatodea</taxon>
        <taxon>Anareolatae</taxon>
        <taxon>Phasmatidae</taxon>
        <taxon>Eurycanthinae</taxon>
        <taxon>Dryococelus</taxon>
    </lineage>
</organism>
<dbReference type="PANTHER" id="PTHR46708:SF2">
    <property type="entry name" value="FIBRONECTIN TYPE-III DOMAIN-CONTAINING PROTEIN"/>
    <property type="match status" value="1"/>
</dbReference>
<comment type="caution">
    <text evidence="14">The sequence shown here is derived from an EMBL/GenBank/DDBJ whole genome shotgun (WGS) entry which is preliminary data.</text>
</comment>
<keyword evidence="7 11" id="KW-0472">Membrane</keyword>
<accession>A0ABQ9GB33</accession>
<evidence type="ECO:0000256" key="11">
    <source>
        <dbReference type="SAM" id="Phobius"/>
    </source>
</evidence>
<feature type="domain" description="Fibronectin type-III" evidence="13">
    <location>
        <begin position="258"/>
        <end position="363"/>
    </location>
</feature>
<keyword evidence="8" id="KW-1015">Disulfide bond</keyword>
<evidence type="ECO:0000256" key="4">
    <source>
        <dbReference type="ARBA" id="ARBA00022729"/>
    </source>
</evidence>
<evidence type="ECO:0000256" key="12">
    <source>
        <dbReference type="SAM" id="SignalP"/>
    </source>
</evidence>
<evidence type="ECO:0000256" key="10">
    <source>
        <dbReference type="ARBA" id="ARBA00023180"/>
    </source>
</evidence>
<evidence type="ECO:0000256" key="8">
    <source>
        <dbReference type="ARBA" id="ARBA00023157"/>
    </source>
</evidence>
<evidence type="ECO:0000256" key="7">
    <source>
        <dbReference type="ARBA" id="ARBA00023136"/>
    </source>
</evidence>
<dbReference type="PANTHER" id="PTHR46708">
    <property type="entry name" value="TENASCIN"/>
    <property type="match status" value="1"/>
</dbReference>
<keyword evidence="9" id="KW-0675">Receptor</keyword>
<evidence type="ECO:0000256" key="3">
    <source>
        <dbReference type="ARBA" id="ARBA00022692"/>
    </source>
</evidence>
<dbReference type="Gene3D" id="2.60.40.10">
    <property type="entry name" value="Immunoglobulins"/>
    <property type="match status" value="7"/>
</dbReference>
<evidence type="ECO:0000259" key="13">
    <source>
        <dbReference type="PROSITE" id="PS50853"/>
    </source>
</evidence>
<name>A0ABQ9GB33_9NEOP</name>
<keyword evidence="15" id="KW-1185">Reference proteome</keyword>
<keyword evidence="5" id="KW-0677">Repeat</keyword>
<feature type="signal peptide" evidence="12">
    <location>
        <begin position="1"/>
        <end position="42"/>
    </location>
</feature>
<feature type="domain" description="Fibronectin type-III" evidence="13">
    <location>
        <begin position="678"/>
        <end position="764"/>
    </location>
</feature>
<dbReference type="InterPro" id="IPR036116">
    <property type="entry name" value="FN3_sf"/>
</dbReference>
<dbReference type="PROSITE" id="PS01353">
    <property type="entry name" value="HEMATOPO_REC_L_F2"/>
    <property type="match status" value="1"/>
</dbReference>
<dbReference type="InterPro" id="IPR003961">
    <property type="entry name" value="FN3_dom"/>
</dbReference>
<feature type="transmembrane region" description="Helical" evidence="11">
    <location>
        <begin position="873"/>
        <end position="896"/>
    </location>
</feature>
<keyword evidence="4 12" id="KW-0732">Signal</keyword>
<evidence type="ECO:0000313" key="15">
    <source>
        <dbReference type="Proteomes" id="UP001159363"/>
    </source>
</evidence>
<evidence type="ECO:0000256" key="9">
    <source>
        <dbReference type="ARBA" id="ARBA00023170"/>
    </source>
</evidence>
<dbReference type="PROSITE" id="PS50853">
    <property type="entry name" value="FN3"/>
    <property type="match status" value="5"/>
</dbReference>
<dbReference type="Proteomes" id="UP001159363">
    <property type="component" value="Chromosome 13"/>
</dbReference>
<protein>
    <recommendedName>
        <fullName evidence="13">Fibronectin type-III domain-containing protein</fullName>
    </recommendedName>
</protein>
<keyword evidence="10" id="KW-0325">Glycoprotein</keyword>
<feature type="domain" description="Fibronectin type-III" evidence="13">
    <location>
        <begin position="766"/>
        <end position="867"/>
    </location>
</feature>
<dbReference type="SUPFAM" id="SSF49265">
    <property type="entry name" value="Fibronectin type III"/>
    <property type="match status" value="5"/>
</dbReference>
<gene>
    <name evidence="14" type="ORF">PR048_030245</name>
</gene>
<dbReference type="InterPro" id="IPR013783">
    <property type="entry name" value="Ig-like_fold"/>
</dbReference>
<evidence type="ECO:0000256" key="2">
    <source>
        <dbReference type="ARBA" id="ARBA00008921"/>
    </source>
</evidence>